<evidence type="ECO:0000256" key="2">
    <source>
        <dbReference type="ARBA" id="ARBA00022475"/>
    </source>
</evidence>
<keyword evidence="12" id="KW-1185">Reference proteome</keyword>
<dbReference type="GO" id="GO:0008808">
    <property type="term" value="F:cardiolipin synthase activity"/>
    <property type="evidence" value="ECO:0007669"/>
    <property type="project" value="UniProtKB-UniRule"/>
</dbReference>
<dbReference type="PROSITE" id="PS50035">
    <property type="entry name" value="PLD"/>
    <property type="match status" value="2"/>
</dbReference>
<feature type="domain" description="PLD phosphodiesterase" evidence="10">
    <location>
        <begin position="225"/>
        <end position="252"/>
    </location>
</feature>
<dbReference type="CDD" id="cd09163">
    <property type="entry name" value="PLDc_CLS_unchar2_2"/>
    <property type="match status" value="1"/>
</dbReference>
<dbReference type="RefSeq" id="WP_105042988.1">
    <property type="nucleotide sequence ID" value="NZ_MQWA01000001.1"/>
</dbReference>
<dbReference type="AlphaFoldDB" id="A0A2S7U261"/>
<protein>
    <recommendedName>
        <fullName evidence="8">Cardiolipin synthase</fullName>
        <ecNumber evidence="8">2.7.8.-</ecNumber>
    </recommendedName>
</protein>
<dbReference type="Proteomes" id="UP000239907">
    <property type="component" value="Unassembled WGS sequence"/>
</dbReference>
<evidence type="ECO:0000256" key="8">
    <source>
        <dbReference type="NCBIfam" id="TIGR04265"/>
    </source>
</evidence>
<evidence type="ECO:0000256" key="6">
    <source>
        <dbReference type="ARBA" id="ARBA00022989"/>
    </source>
</evidence>
<dbReference type="SMART" id="SM00155">
    <property type="entry name" value="PLDc"/>
    <property type="match status" value="2"/>
</dbReference>
<dbReference type="SUPFAM" id="SSF56024">
    <property type="entry name" value="Phospholipase D/nuclease"/>
    <property type="match status" value="2"/>
</dbReference>
<dbReference type="GO" id="GO:0005886">
    <property type="term" value="C:plasma membrane"/>
    <property type="evidence" value="ECO:0007669"/>
    <property type="project" value="UniProtKB-SubCell"/>
</dbReference>
<dbReference type="Gene3D" id="3.30.870.10">
    <property type="entry name" value="Endonuclease Chain A"/>
    <property type="match status" value="2"/>
</dbReference>
<keyword evidence="4 9" id="KW-0812">Transmembrane</keyword>
<keyword evidence="3" id="KW-0808">Transferase</keyword>
<evidence type="ECO:0000256" key="5">
    <source>
        <dbReference type="ARBA" id="ARBA00022737"/>
    </source>
</evidence>
<dbReference type="EC" id="2.7.8.-" evidence="8"/>
<evidence type="ECO:0000313" key="12">
    <source>
        <dbReference type="Proteomes" id="UP000239907"/>
    </source>
</evidence>
<name>A0A2S7U261_9BACT</name>
<dbReference type="EMBL" id="MQWA01000001">
    <property type="protein sequence ID" value="PQJ28484.1"/>
    <property type="molecule type" value="Genomic_DNA"/>
</dbReference>
<dbReference type="PANTHER" id="PTHR21248">
    <property type="entry name" value="CARDIOLIPIN SYNTHASE"/>
    <property type="match status" value="1"/>
</dbReference>
<reference evidence="11 12" key="1">
    <citation type="submission" date="2016-12" db="EMBL/GenBank/DDBJ databases">
        <title>Study of bacterial adaptation to deep sea.</title>
        <authorList>
            <person name="Song J."/>
            <person name="Yoshizawa S."/>
            <person name="Kogure K."/>
        </authorList>
    </citation>
    <scope>NUCLEOTIDE SEQUENCE [LARGE SCALE GENOMIC DNA]</scope>
    <source>
        <strain evidence="11 12">SAORIC-165</strain>
    </source>
</reference>
<feature type="transmembrane region" description="Helical" evidence="9">
    <location>
        <begin position="43"/>
        <end position="64"/>
    </location>
</feature>
<comment type="subcellular location">
    <subcellularLocation>
        <location evidence="1">Cell membrane</location>
    </subcellularLocation>
</comment>
<comment type="caution">
    <text evidence="11">The sequence shown here is derived from an EMBL/GenBank/DDBJ whole genome shotgun (WGS) entry which is preliminary data.</text>
</comment>
<keyword evidence="7 9" id="KW-0472">Membrane</keyword>
<dbReference type="NCBIfam" id="TIGR04265">
    <property type="entry name" value="bac_cardiolipin"/>
    <property type="match status" value="1"/>
</dbReference>
<evidence type="ECO:0000256" key="4">
    <source>
        <dbReference type="ARBA" id="ARBA00022692"/>
    </source>
</evidence>
<gene>
    <name evidence="11" type="ORF">BSZ32_08150</name>
</gene>
<dbReference type="InterPro" id="IPR001736">
    <property type="entry name" value="PLipase_D/transphosphatidylase"/>
</dbReference>
<organism evidence="11 12">
    <name type="scientific">Rubritalea profundi</name>
    <dbReference type="NCBI Taxonomy" id="1658618"/>
    <lineage>
        <taxon>Bacteria</taxon>
        <taxon>Pseudomonadati</taxon>
        <taxon>Verrucomicrobiota</taxon>
        <taxon>Verrucomicrobiia</taxon>
        <taxon>Verrucomicrobiales</taxon>
        <taxon>Rubritaleaceae</taxon>
        <taxon>Rubritalea</taxon>
    </lineage>
</organism>
<evidence type="ECO:0000313" key="11">
    <source>
        <dbReference type="EMBL" id="PQJ28484.1"/>
    </source>
</evidence>
<dbReference type="Pfam" id="PF13091">
    <property type="entry name" value="PLDc_2"/>
    <property type="match status" value="2"/>
</dbReference>
<evidence type="ECO:0000256" key="3">
    <source>
        <dbReference type="ARBA" id="ARBA00022679"/>
    </source>
</evidence>
<dbReference type="CDD" id="cd09157">
    <property type="entry name" value="PLDc_CLS_unchar2_1"/>
    <property type="match status" value="1"/>
</dbReference>
<keyword evidence="5" id="KW-0677">Repeat</keyword>
<keyword evidence="2" id="KW-1003">Cell membrane</keyword>
<evidence type="ECO:0000256" key="1">
    <source>
        <dbReference type="ARBA" id="ARBA00004236"/>
    </source>
</evidence>
<feature type="domain" description="PLD phosphodiesterase" evidence="10">
    <location>
        <begin position="401"/>
        <end position="428"/>
    </location>
</feature>
<dbReference type="GO" id="GO:0032049">
    <property type="term" value="P:cardiolipin biosynthetic process"/>
    <property type="evidence" value="ECO:0007669"/>
    <property type="project" value="UniProtKB-UniRule"/>
</dbReference>
<dbReference type="InterPro" id="IPR022924">
    <property type="entry name" value="Cardiolipin_synthase"/>
</dbReference>
<evidence type="ECO:0000256" key="9">
    <source>
        <dbReference type="SAM" id="Phobius"/>
    </source>
</evidence>
<proteinExistence type="predicted"/>
<accession>A0A2S7U261</accession>
<evidence type="ECO:0000256" key="7">
    <source>
        <dbReference type="ARBA" id="ARBA00023136"/>
    </source>
</evidence>
<sequence length="488" mass="53794">MDESPIIEVVKVIWPFVATALHILGACAVTLHAILRKKDVKSAVAWIGLAWLSPIIGSIAYLILGINRIQRTGVSLGLTKVWDHDPDQDLTEDEKIAIHHARLDHPSLIGLVKLGTRLIGKPLLMGNTIEPLINGDAAYPEMLKAIDNAEVSVALNSYIFDSDRVGEQFLTALINAQQRGLEVRVMIDGVGSRYSKPSMVGRLNEAGINVAAFLPSRAPLSMVFANLRNHRKILVIDGKVGFTGGTNIREGHSLNLKPVFPVACLHFRIDGPAVSELQEAFAIDWAFTTKEELNGPTWFPTLERSGPVIARGVPDGPDEDLDKINEMILGALSVARHRVRIITPYFLPSDSILDALAVTAMRGVQVDILLPSKNNIAIMNWAVIPQLPRLIEKGCNIHTSPAPFDHTKLLVVDHLWSLIGSTNWDARSMRLNFEYNLECYDAELAEKLDTIIDEKLARATLITLDEINARTLPARLRDGAARLFSPYL</sequence>
<dbReference type="OrthoDB" id="9762009at2"/>
<dbReference type="InterPro" id="IPR025202">
    <property type="entry name" value="PLD-like_dom"/>
</dbReference>
<keyword evidence="6 9" id="KW-1133">Transmembrane helix</keyword>
<dbReference type="PANTHER" id="PTHR21248:SF22">
    <property type="entry name" value="PHOSPHOLIPASE D"/>
    <property type="match status" value="1"/>
</dbReference>
<evidence type="ECO:0000259" key="10">
    <source>
        <dbReference type="PROSITE" id="PS50035"/>
    </source>
</evidence>
<feature type="transmembrane region" description="Helical" evidence="9">
    <location>
        <begin position="12"/>
        <end position="31"/>
    </location>
</feature>